<keyword evidence="7" id="KW-1185">Reference proteome</keyword>
<keyword evidence="3 6" id="KW-0238">DNA-binding</keyword>
<proteinExistence type="inferred from homology"/>
<dbReference type="SUPFAM" id="SSF53850">
    <property type="entry name" value="Periplasmic binding protein-like II"/>
    <property type="match status" value="1"/>
</dbReference>
<organism evidence="6 7">
    <name type="scientific">Donghicola tyrosinivorans</name>
    <dbReference type="NCBI Taxonomy" id="1652492"/>
    <lineage>
        <taxon>Bacteria</taxon>
        <taxon>Pseudomonadati</taxon>
        <taxon>Pseudomonadota</taxon>
        <taxon>Alphaproteobacteria</taxon>
        <taxon>Rhodobacterales</taxon>
        <taxon>Roseobacteraceae</taxon>
        <taxon>Donghicola</taxon>
    </lineage>
</organism>
<dbReference type="EMBL" id="PVTQ01000007">
    <property type="protein sequence ID" value="PRY88766.1"/>
    <property type="molecule type" value="Genomic_DNA"/>
</dbReference>
<evidence type="ECO:0000256" key="1">
    <source>
        <dbReference type="ARBA" id="ARBA00009437"/>
    </source>
</evidence>
<evidence type="ECO:0000256" key="4">
    <source>
        <dbReference type="ARBA" id="ARBA00023163"/>
    </source>
</evidence>
<accession>A0A2T0WPZ1</accession>
<protein>
    <submittedName>
        <fullName evidence="6">DNA-binding transcriptional LysR family regulator</fullName>
    </submittedName>
</protein>
<comment type="caution">
    <text evidence="6">The sequence shown here is derived from an EMBL/GenBank/DDBJ whole genome shotgun (WGS) entry which is preliminary data.</text>
</comment>
<gene>
    <name evidence="6" type="ORF">CLV74_107108</name>
</gene>
<dbReference type="AlphaFoldDB" id="A0A2T0WPZ1"/>
<dbReference type="InterPro" id="IPR000847">
    <property type="entry name" value="LysR_HTH_N"/>
</dbReference>
<evidence type="ECO:0000313" key="7">
    <source>
        <dbReference type="Proteomes" id="UP000238392"/>
    </source>
</evidence>
<keyword evidence="2" id="KW-0805">Transcription regulation</keyword>
<dbReference type="SUPFAM" id="SSF46785">
    <property type="entry name" value="Winged helix' DNA-binding domain"/>
    <property type="match status" value="1"/>
</dbReference>
<dbReference type="RefSeq" id="WP_106264919.1">
    <property type="nucleotide sequence ID" value="NZ_PVTQ01000007.1"/>
</dbReference>
<sequence>MARPYDLPSMTALVCFEAAARNVSFRDAAAELNVTPAAVSHQIKGLEDDLGTALFRRQHRGVDLTETGAYLFVALQRGLEEISDAVREVRPRGDALDVVVQATTAMSAFWLTPQITAFWKVRPEIVVSQMVSDTPSRNAHADLSIHYGPIPEGAEGYDELFHDQIIAVSAPGFAQAHKITCAKDLLNAPLIHVLNEETDWTDWAEWLGHFGLGAPTGRRIVVNNHMIALQMAKDGAGAVLAWTGLTGPLLDSGDLMAVVPDRMPSPHAFHLRTHARATTQAKAFRDWLVGKRQQSPSTRTTASRKNP</sequence>
<evidence type="ECO:0000256" key="2">
    <source>
        <dbReference type="ARBA" id="ARBA00023015"/>
    </source>
</evidence>
<dbReference type="InterPro" id="IPR058163">
    <property type="entry name" value="LysR-type_TF_proteobact-type"/>
</dbReference>
<dbReference type="OrthoDB" id="9804958at2"/>
<dbReference type="FunFam" id="1.10.10.10:FF:000038">
    <property type="entry name" value="Glycine cleavage system transcriptional activator"/>
    <property type="match status" value="1"/>
</dbReference>
<name>A0A2T0WPZ1_9RHOB</name>
<dbReference type="GO" id="GO:0003700">
    <property type="term" value="F:DNA-binding transcription factor activity"/>
    <property type="evidence" value="ECO:0007669"/>
    <property type="project" value="InterPro"/>
</dbReference>
<comment type="similarity">
    <text evidence="1">Belongs to the LysR transcriptional regulatory family.</text>
</comment>
<evidence type="ECO:0000313" key="6">
    <source>
        <dbReference type="EMBL" id="PRY88766.1"/>
    </source>
</evidence>
<dbReference type="Gene3D" id="1.10.10.10">
    <property type="entry name" value="Winged helix-like DNA-binding domain superfamily/Winged helix DNA-binding domain"/>
    <property type="match status" value="1"/>
</dbReference>
<dbReference type="PRINTS" id="PR00039">
    <property type="entry name" value="HTHLYSR"/>
</dbReference>
<dbReference type="Pfam" id="PF03466">
    <property type="entry name" value="LysR_substrate"/>
    <property type="match status" value="1"/>
</dbReference>
<dbReference type="GO" id="GO:0003677">
    <property type="term" value="F:DNA binding"/>
    <property type="evidence" value="ECO:0007669"/>
    <property type="project" value="UniProtKB-KW"/>
</dbReference>
<feature type="domain" description="HTH lysR-type" evidence="5">
    <location>
        <begin position="8"/>
        <end position="65"/>
    </location>
</feature>
<dbReference type="PANTHER" id="PTHR30537:SF5">
    <property type="entry name" value="HTH-TYPE TRANSCRIPTIONAL ACTIVATOR TTDR-RELATED"/>
    <property type="match status" value="1"/>
</dbReference>
<dbReference type="Proteomes" id="UP000238392">
    <property type="component" value="Unassembled WGS sequence"/>
</dbReference>
<dbReference type="InterPro" id="IPR005119">
    <property type="entry name" value="LysR_subst-bd"/>
</dbReference>
<dbReference type="PANTHER" id="PTHR30537">
    <property type="entry name" value="HTH-TYPE TRANSCRIPTIONAL REGULATOR"/>
    <property type="match status" value="1"/>
</dbReference>
<evidence type="ECO:0000259" key="5">
    <source>
        <dbReference type="PROSITE" id="PS50931"/>
    </source>
</evidence>
<dbReference type="InterPro" id="IPR036388">
    <property type="entry name" value="WH-like_DNA-bd_sf"/>
</dbReference>
<dbReference type="PROSITE" id="PS50931">
    <property type="entry name" value="HTH_LYSR"/>
    <property type="match status" value="1"/>
</dbReference>
<reference evidence="6 7" key="1">
    <citation type="submission" date="2018-03" db="EMBL/GenBank/DDBJ databases">
        <title>Genomic Encyclopedia of Archaeal and Bacterial Type Strains, Phase II (KMG-II): from individual species to whole genera.</title>
        <authorList>
            <person name="Goeker M."/>
        </authorList>
    </citation>
    <scope>NUCLEOTIDE SEQUENCE [LARGE SCALE GENOMIC DNA]</scope>
    <source>
        <strain evidence="6 7">DSM 100212</strain>
    </source>
</reference>
<dbReference type="InterPro" id="IPR036390">
    <property type="entry name" value="WH_DNA-bd_sf"/>
</dbReference>
<keyword evidence="4" id="KW-0804">Transcription</keyword>
<dbReference type="Pfam" id="PF00126">
    <property type="entry name" value="HTH_1"/>
    <property type="match status" value="1"/>
</dbReference>
<dbReference type="Gene3D" id="3.40.190.10">
    <property type="entry name" value="Periplasmic binding protein-like II"/>
    <property type="match status" value="2"/>
</dbReference>
<evidence type="ECO:0000256" key="3">
    <source>
        <dbReference type="ARBA" id="ARBA00023125"/>
    </source>
</evidence>